<gene>
    <name evidence="2" type="ORF">M413DRAFT_447958</name>
</gene>
<reference evidence="3" key="2">
    <citation type="submission" date="2015-01" db="EMBL/GenBank/DDBJ databases">
        <title>Evolutionary Origins and Diversification of the Mycorrhizal Mutualists.</title>
        <authorList>
            <consortium name="DOE Joint Genome Institute"/>
            <consortium name="Mycorrhizal Genomics Consortium"/>
            <person name="Kohler A."/>
            <person name="Kuo A."/>
            <person name="Nagy L.G."/>
            <person name="Floudas D."/>
            <person name="Copeland A."/>
            <person name="Barry K.W."/>
            <person name="Cichocki N."/>
            <person name="Veneault-Fourrey C."/>
            <person name="LaButti K."/>
            <person name="Lindquist E.A."/>
            <person name="Lipzen A."/>
            <person name="Lundell T."/>
            <person name="Morin E."/>
            <person name="Murat C."/>
            <person name="Riley R."/>
            <person name="Ohm R."/>
            <person name="Sun H."/>
            <person name="Tunlid A."/>
            <person name="Henrissat B."/>
            <person name="Grigoriev I.V."/>
            <person name="Hibbett D.S."/>
            <person name="Martin F."/>
        </authorList>
    </citation>
    <scope>NUCLEOTIDE SEQUENCE [LARGE SCALE GENOMIC DNA]</scope>
    <source>
        <strain evidence="3">h7</strain>
    </source>
</reference>
<proteinExistence type="predicted"/>
<dbReference type="EMBL" id="KN831792">
    <property type="protein sequence ID" value="KIM38211.1"/>
    <property type="molecule type" value="Genomic_DNA"/>
</dbReference>
<dbReference type="HOGENOM" id="CLU_018544_14_1_1"/>
<evidence type="ECO:0000313" key="3">
    <source>
        <dbReference type="Proteomes" id="UP000053424"/>
    </source>
</evidence>
<dbReference type="Proteomes" id="UP000053424">
    <property type="component" value="Unassembled WGS sequence"/>
</dbReference>
<name>A0A0C3C3R3_HEBCY</name>
<dbReference type="OrthoDB" id="2269034at2759"/>
<protein>
    <submittedName>
        <fullName evidence="2">Uncharacterized protein</fullName>
    </submittedName>
</protein>
<evidence type="ECO:0000256" key="1">
    <source>
        <dbReference type="SAM" id="Coils"/>
    </source>
</evidence>
<reference evidence="2 3" key="1">
    <citation type="submission" date="2014-04" db="EMBL/GenBank/DDBJ databases">
        <authorList>
            <consortium name="DOE Joint Genome Institute"/>
            <person name="Kuo A."/>
            <person name="Gay G."/>
            <person name="Dore J."/>
            <person name="Kohler A."/>
            <person name="Nagy L.G."/>
            <person name="Floudas D."/>
            <person name="Copeland A."/>
            <person name="Barry K.W."/>
            <person name="Cichocki N."/>
            <person name="Veneault-Fourrey C."/>
            <person name="LaButti K."/>
            <person name="Lindquist E.A."/>
            <person name="Lipzen A."/>
            <person name="Lundell T."/>
            <person name="Morin E."/>
            <person name="Murat C."/>
            <person name="Sun H."/>
            <person name="Tunlid A."/>
            <person name="Henrissat B."/>
            <person name="Grigoriev I.V."/>
            <person name="Hibbett D.S."/>
            <person name="Martin F."/>
            <person name="Nordberg H.P."/>
            <person name="Cantor M.N."/>
            <person name="Hua S.X."/>
        </authorList>
    </citation>
    <scope>NUCLEOTIDE SEQUENCE [LARGE SCALE GENOMIC DNA]</scope>
    <source>
        <strain evidence="3">h7</strain>
    </source>
</reference>
<organism evidence="2 3">
    <name type="scientific">Hebeloma cylindrosporum</name>
    <dbReference type="NCBI Taxonomy" id="76867"/>
    <lineage>
        <taxon>Eukaryota</taxon>
        <taxon>Fungi</taxon>
        <taxon>Dikarya</taxon>
        <taxon>Basidiomycota</taxon>
        <taxon>Agaricomycotina</taxon>
        <taxon>Agaricomycetes</taxon>
        <taxon>Agaricomycetidae</taxon>
        <taxon>Agaricales</taxon>
        <taxon>Agaricineae</taxon>
        <taxon>Hymenogastraceae</taxon>
        <taxon>Hebeloma</taxon>
    </lineage>
</organism>
<dbReference type="AlphaFoldDB" id="A0A0C3C3R3"/>
<keyword evidence="3" id="KW-1185">Reference proteome</keyword>
<evidence type="ECO:0000313" key="2">
    <source>
        <dbReference type="EMBL" id="KIM38211.1"/>
    </source>
</evidence>
<dbReference type="SUPFAM" id="SSF52047">
    <property type="entry name" value="RNI-like"/>
    <property type="match status" value="1"/>
</dbReference>
<keyword evidence="1" id="KW-0175">Coiled coil</keyword>
<accession>A0A0C3C3R3</accession>
<sequence>MGAPSLCSRCSGKVLRPERCNFSDGKPCAPCTEDMELEKEEKKLETMIEEIQIKRRALRTRMNDNHDRLIHRFPPEIASHVFIQYSPPSEFCDRSDGINPLLLGAVCQKWRRLAWATPRLWTSLLIRKSNDDRLPLFTEWLERSATLPLTVTVVDGPERGYPKEEVINILNKHSARWHDMHFVLPPHLLSRLSGSSQENILLRLALSQTSTVSDFFFPKFSMKSKPKPRDLALTRIGLPSVDILWNNLTLASLASIGVDHCFELMRRAPSLESLCLRAITHSSNVFPTPHSRIVYPRLHTLDIIGVRGETLVAQILDSFCLPSLKNWVHSQSDFPLDSMISFAGCLSSCFEIFKISVDEVDYHQLGQLCCHLSSIQLLVLRVIYRDTKPLISWLCSSAESSLCLPHLQSLEFFCDHFSWASLPQIFAVPRWRSLRVQLNMKFDTVQDDLETAKLLVGLVDTGFNLSIIRDRKEDLLRKYREKIVSLVDA</sequence>
<feature type="coiled-coil region" evidence="1">
    <location>
        <begin position="34"/>
        <end position="61"/>
    </location>
</feature>